<protein>
    <submittedName>
        <fullName evidence="1 2">Uncharacterized protein</fullName>
    </submittedName>
</protein>
<name>A0A0Q3R018_BRADI</name>
<gene>
    <name evidence="1" type="ORF">BRADI_2g28434v3</name>
</gene>
<accession>A0A0Q3R018</accession>
<dbReference type="InParanoid" id="A0A0Q3R018"/>
<dbReference type="EnsemblPlants" id="KQK06770">
    <property type="protein sequence ID" value="KQK06770"/>
    <property type="gene ID" value="BRADI_2g28434v3"/>
</dbReference>
<evidence type="ECO:0000313" key="1">
    <source>
        <dbReference type="EMBL" id="KQK06770.1"/>
    </source>
</evidence>
<reference evidence="2" key="3">
    <citation type="submission" date="2018-08" db="UniProtKB">
        <authorList>
            <consortium name="EnsemblPlants"/>
        </authorList>
    </citation>
    <scope>IDENTIFICATION</scope>
    <source>
        <strain evidence="2">cv. Bd21</strain>
    </source>
</reference>
<evidence type="ECO:0000313" key="2">
    <source>
        <dbReference type="EnsemblPlants" id="KQK06770"/>
    </source>
</evidence>
<dbReference type="Proteomes" id="UP000008810">
    <property type="component" value="Chromosome 2"/>
</dbReference>
<reference evidence="1" key="2">
    <citation type="submission" date="2017-06" db="EMBL/GenBank/DDBJ databases">
        <title>WGS assembly of Brachypodium distachyon.</title>
        <authorList>
            <consortium name="The International Brachypodium Initiative"/>
            <person name="Lucas S."/>
            <person name="Harmon-Smith M."/>
            <person name="Lail K."/>
            <person name="Tice H."/>
            <person name="Grimwood J."/>
            <person name="Bruce D."/>
            <person name="Barry K."/>
            <person name="Shu S."/>
            <person name="Lindquist E."/>
            <person name="Wang M."/>
            <person name="Pitluck S."/>
            <person name="Vogel J.P."/>
            <person name="Garvin D.F."/>
            <person name="Mockler T.C."/>
            <person name="Schmutz J."/>
            <person name="Rokhsar D."/>
            <person name="Bevan M.W."/>
        </authorList>
    </citation>
    <scope>NUCLEOTIDE SEQUENCE</scope>
    <source>
        <strain evidence="1">Bd21</strain>
    </source>
</reference>
<dbReference type="AlphaFoldDB" id="A0A0Q3R018"/>
<evidence type="ECO:0000313" key="3">
    <source>
        <dbReference type="Proteomes" id="UP000008810"/>
    </source>
</evidence>
<organism evidence="1">
    <name type="scientific">Brachypodium distachyon</name>
    <name type="common">Purple false brome</name>
    <name type="synonym">Trachynia distachya</name>
    <dbReference type="NCBI Taxonomy" id="15368"/>
    <lineage>
        <taxon>Eukaryota</taxon>
        <taxon>Viridiplantae</taxon>
        <taxon>Streptophyta</taxon>
        <taxon>Embryophyta</taxon>
        <taxon>Tracheophyta</taxon>
        <taxon>Spermatophyta</taxon>
        <taxon>Magnoliopsida</taxon>
        <taxon>Liliopsida</taxon>
        <taxon>Poales</taxon>
        <taxon>Poaceae</taxon>
        <taxon>BOP clade</taxon>
        <taxon>Pooideae</taxon>
        <taxon>Stipodae</taxon>
        <taxon>Brachypodieae</taxon>
        <taxon>Brachypodium</taxon>
    </lineage>
</organism>
<dbReference type="EMBL" id="CM000881">
    <property type="protein sequence ID" value="KQK06770.1"/>
    <property type="molecule type" value="Genomic_DNA"/>
</dbReference>
<dbReference type="Gramene" id="KQK06770">
    <property type="protein sequence ID" value="KQK06770"/>
    <property type="gene ID" value="BRADI_2g28434v3"/>
</dbReference>
<sequence length="115" mass="13023">MVVFALARVDHHRGVLVRPSTFFFTGTSTSSTGGSSYMHPFPSAHCKRIGSHFLLDATSFLNVTIPGQELLYEFAGCSFNICSYFYEFSRCSFNVKSYFPDCFRCSCDVKSYIYL</sequence>
<reference evidence="1 2" key="1">
    <citation type="journal article" date="2010" name="Nature">
        <title>Genome sequencing and analysis of the model grass Brachypodium distachyon.</title>
        <authorList>
            <consortium name="International Brachypodium Initiative"/>
        </authorList>
    </citation>
    <scope>NUCLEOTIDE SEQUENCE [LARGE SCALE GENOMIC DNA]</scope>
    <source>
        <strain evidence="1 2">Bd21</strain>
    </source>
</reference>
<keyword evidence="3" id="KW-1185">Reference proteome</keyword>
<proteinExistence type="predicted"/>